<gene>
    <name evidence="2" type="ORF">D9615_007154</name>
</gene>
<dbReference type="Gene3D" id="3.40.50.1820">
    <property type="entry name" value="alpha/beta hydrolase"/>
    <property type="match status" value="1"/>
</dbReference>
<dbReference type="OrthoDB" id="3466517at2759"/>
<dbReference type="Proteomes" id="UP000565441">
    <property type="component" value="Unassembled WGS sequence"/>
</dbReference>
<dbReference type="Pfam" id="PF12697">
    <property type="entry name" value="Abhydrolase_6"/>
    <property type="match status" value="1"/>
</dbReference>
<dbReference type="InterPro" id="IPR000073">
    <property type="entry name" value="AB_hydrolase_1"/>
</dbReference>
<evidence type="ECO:0000313" key="2">
    <source>
        <dbReference type="EMBL" id="KAF5378517.1"/>
    </source>
</evidence>
<dbReference type="SUPFAM" id="SSF53474">
    <property type="entry name" value="alpha/beta-Hydrolases"/>
    <property type="match status" value="1"/>
</dbReference>
<dbReference type="InterPro" id="IPR050266">
    <property type="entry name" value="AB_hydrolase_sf"/>
</dbReference>
<proteinExistence type="predicted"/>
<keyword evidence="3" id="KW-1185">Reference proteome</keyword>
<name>A0A8H5M2M8_9AGAR</name>
<dbReference type="AlphaFoldDB" id="A0A8H5M2M8"/>
<comment type="caution">
    <text evidence="2">The sequence shown here is derived from an EMBL/GenBank/DDBJ whole genome shotgun (WGS) entry which is preliminary data.</text>
</comment>
<dbReference type="PANTHER" id="PTHR43798:SF33">
    <property type="entry name" value="HYDROLASE, PUTATIVE (AFU_ORTHOLOGUE AFUA_2G14860)-RELATED"/>
    <property type="match status" value="1"/>
</dbReference>
<dbReference type="GO" id="GO:0016020">
    <property type="term" value="C:membrane"/>
    <property type="evidence" value="ECO:0007669"/>
    <property type="project" value="TreeGrafter"/>
</dbReference>
<reference evidence="2 3" key="1">
    <citation type="journal article" date="2020" name="ISME J.">
        <title>Uncovering the hidden diversity of litter-decomposition mechanisms in mushroom-forming fungi.</title>
        <authorList>
            <person name="Floudas D."/>
            <person name="Bentzer J."/>
            <person name="Ahren D."/>
            <person name="Johansson T."/>
            <person name="Persson P."/>
            <person name="Tunlid A."/>
        </authorList>
    </citation>
    <scope>NUCLEOTIDE SEQUENCE [LARGE SCALE GENOMIC DNA]</scope>
    <source>
        <strain evidence="2 3">CBS 661.87</strain>
    </source>
</reference>
<organism evidence="2 3">
    <name type="scientific">Tricholomella constricta</name>
    <dbReference type="NCBI Taxonomy" id="117010"/>
    <lineage>
        <taxon>Eukaryota</taxon>
        <taxon>Fungi</taxon>
        <taxon>Dikarya</taxon>
        <taxon>Basidiomycota</taxon>
        <taxon>Agaricomycotina</taxon>
        <taxon>Agaricomycetes</taxon>
        <taxon>Agaricomycetidae</taxon>
        <taxon>Agaricales</taxon>
        <taxon>Tricholomatineae</taxon>
        <taxon>Lyophyllaceae</taxon>
        <taxon>Tricholomella</taxon>
    </lineage>
</organism>
<dbReference type="EMBL" id="JAACJP010000019">
    <property type="protein sequence ID" value="KAF5378517.1"/>
    <property type="molecule type" value="Genomic_DNA"/>
</dbReference>
<protein>
    <recommendedName>
        <fullName evidence="1">AB hydrolase-1 domain-containing protein</fullName>
    </recommendedName>
</protein>
<feature type="domain" description="AB hydrolase-1" evidence="1">
    <location>
        <begin position="38"/>
        <end position="353"/>
    </location>
</feature>
<dbReference type="InterPro" id="IPR029058">
    <property type="entry name" value="AB_hydrolase_fold"/>
</dbReference>
<dbReference type="PANTHER" id="PTHR43798">
    <property type="entry name" value="MONOACYLGLYCEROL LIPASE"/>
    <property type="match status" value="1"/>
</dbReference>
<accession>A0A8H5M2M8</accession>
<evidence type="ECO:0000259" key="1">
    <source>
        <dbReference type="Pfam" id="PF12697"/>
    </source>
</evidence>
<sequence>MYMTSSSSHSSQGIMSTQPVNFFYTDSGPPPDAEYTTIFFIHGHTFHSSIFQRLATPARSRGLRLICFNRRGYPWSTPYSSEEQNTIAEGSEAERAAFLHQQGLDIALFIDGLIQELLLPQKVAIAGWSMGNAFLIACLASIHEMPGTMRGRLRTCVKHFFLLGRSLYRSISFSSPAVPTLITTILKDPPSQLLGIPSPPNTYHPLQDKDIPPEARGAAFTKWCSSYFRHGPSREFSNLAQRDIDPSKLPTVESMTPEELQAVTAASGATYDSSLSAEFGGVLAAQTEKALFDPGVREAWGAPSISLVYGEASPWNCVFAAWSLEERMGGIRVEALEGANHFFVWEEPERTVAVLVECLKF</sequence>
<evidence type="ECO:0000313" key="3">
    <source>
        <dbReference type="Proteomes" id="UP000565441"/>
    </source>
</evidence>